<keyword evidence="1" id="KW-0560">Oxidoreductase</keyword>
<dbReference type="GO" id="GO:0016491">
    <property type="term" value="F:oxidoreductase activity"/>
    <property type="evidence" value="ECO:0007669"/>
    <property type="project" value="UniProtKB-KW"/>
</dbReference>
<dbReference type="RefSeq" id="WP_378252855.1">
    <property type="nucleotide sequence ID" value="NZ_JBHSIT010000002.1"/>
</dbReference>
<dbReference type="EMBL" id="JBHSIT010000002">
    <property type="protein sequence ID" value="MFC4907114.1"/>
    <property type="molecule type" value="Genomic_DNA"/>
</dbReference>
<dbReference type="SUPFAM" id="SSF50475">
    <property type="entry name" value="FMN-binding split barrel"/>
    <property type="match status" value="1"/>
</dbReference>
<protein>
    <submittedName>
        <fullName evidence="1">Pyridoxamine 5'-phosphate oxidase family protein</fullName>
        <ecNumber evidence="1">1.-.-.-</ecNumber>
    </submittedName>
</protein>
<dbReference type="EC" id="1.-.-.-" evidence="1"/>
<evidence type="ECO:0000313" key="1">
    <source>
        <dbReference type="EMBL" id="MFC4907114.1"/>
    </source>
</evidence>
<organism evidence="1 2">
    <name type="scientific">Actinomadura gamaensis</name>
    <dbReference type="NCBI Taxonomy" id="1763541"/>
    <lineage>
        <taxon>Bacteria</taxon>
        <taxon>Bacillati</taxon>
        <taxon>Actinomycetota</taxon>
        <taxon>Actinomycetes</taxon>
        <taxon>Streptosporangiales</taxon>
        <taxon>Thermomonosporaceae</taxon>
        <taxon>Actinomadura</taxon>
    </lineage>
</organism>
<dbReference type="Proteomes" id="UP001595872">
    <property type="component" value="Unassembled WGS sequence"/>
</dbReference>
<name>A0ABV9TU48_9ACTN</name>
<dbReference type="InterPro" id="IPR012349">
    <property type="entry name" value="Split_barrel_FMN-bd"/>
</dbReference>
<keyword evidence="2" id="KW-1185">Reference proteome</keyword>
<dbReference type="Gene3D" id="2.30.110.10">
    <property type="entry name" value="Electron Transport, Fmn-binding Protein, Chain A"/>
    <property type="match status" value="1"/>
</dbReference>
<dbReference type="InterPro" id="IPR024747">
    <property type="entry name" value="Pyridox_Oxase-rel"/>
</dbReference>
<sequence length="142" mass="15351">MTTVPRLTRRLTRQESLALLGSASMGRVVFTHHALPAIRPVNHVLDEDTIIIRSHLGAAIVGHTDQAQGAVVAYEADDIDPVSHLGWSVVVTGTARLVRDPGVLERYKDVLRPWVDGEMDHVVSITPDLVTGVRLVAGEPGP</sequence>
<gene>
    <name evidence="1" type="ORF">ACFPCY_07270</name>
</gene>
<dbReference type="Pfam" id="PF12900">
    <property type="entry name" value="Pyridox_ox_2"/>
    <property type="match status" value="1"/>
</dbReference>
<proteinExistence type="predicted"/>
<reference evidence="2" key="1">
    <citation type="journal article" date="2019" name="Int. J. Syst. Evol. Microbiol.">
        <title>The Global Catalogue of Microorganisms (GCM) 10K type strain sequencing project: providing services to taxonomists for standard genome sequencing and annotation.</title>
        <authorList>
            <consortium name="The Broad Institute Genomics Platform"/>
            <consortium name="The Broad Institute Genome Sequencing Center for Infectious Disease"/>
            <person name="Wu L."/>
            <person name="Ma J."/>
        </authorList>
    </citation>
    <scope>NUCLEOTIDE SEQUENCE [LARGE SCALE GENOMIC DNA]</scope>
    <source>
        <strain evidence="2">KLKA75</strain>
    </source>
</reference>
<evidence type="ECO:0000313" key="2">
    <source>
        <dbReference type="Proteomes" id="UP001595872"/>
    </source>
</evidence>
<accession>A0ABV9TU48</accession>
<comment type="caution">
    <text evidence="1">The sequence shown here is derived from an EMBL/GenBank/DDBJ whole genome shotgun (WGS) entry which is preliminary data.</text>
</comment>